<dbReference type="RefSeq" id="WP_099799112.1">
    <property type="nucleotide sequence ID" value="NZ_CP018092.1"/>
</dbReference>
<name>A0A2D2Q3E2_PARLV</name>
<reference evidence="2" key="2">
    <citation type="journal article" date="2022" name="Front. Microbiol.">
        <title>Comparative Genomic Analysis Revealed Distinct Molecular Components and Organization of CO2-Concentrating Mechanism in Thermophilic Cyanobacteria.</title>
        <authorList>
            <person name="Tang J."/>
            <person name="Zhou H."/>
            <person name="Yao D."/>
            <person name="Riaz S."/>
            <person name="You D."/>
            <person name="Klepacz-Smolka A."/>
            <person name="Daroch M."/>
        </authorList>
    </citation>
    <scope>NUCLEOTIDE SEQUENCE [LARGE SCALE GENOMIC DNA]</scope>
    <source>
        <strain evidence="2">PCC 6715</strain>
    </source>
</reference>
<dbReference type="AlphaFoldDB" id="A0A2D2Q3E2"/>
<dbReference type="EMBL" id="CP018092">
    <property type="protein sequence ID" value="ATS18777.1"/>
    <property type="molecule type" value="Genomic_DNA"/>
</dbReference>
<sequence length="65" mass="7303">MDIPVAATAPDSREVWDSLKRAIAHSSGFQRWLSEKHSAMKLEQPLDLDACVTAYLRQALETLAY</sequence>
<keyword evidence="2" id="KW-1185">Reference proteome</keyword>
<dbReference type="KEGG" id="slw:BRW62_08470"/>
<evidence type="ECO:0000313" key="1">
    <source>
        <dbReference type="EMBL" id="ATS18777.1"/>
    </source>
</evidence>
<accession>A0A2D2Q3E2</accession>
<dbReference type="OrthoDB" id="573503at2"/>
<gene>
    <name evidence="1" type="ORF">BRW62_08470</name>
</gene>
<protein>
    <submittedName>
        <fullName evidence="1">Uncharacterized protein</fullName>
    </submittedName>
</protein>
<evidence type="ECO:0000313" key="2">
    <source>
        <dbReference type="Proteomes" id="UP000231057"/>
    </source>
</evidence>
<dbReference type="Proteomes" id="UP000231057">
    <property type="component" value="Chromosome"/>
</dbReference>
<reference evidence="1 2" key="1">
    <citation type="submission" date="2016-11" db="EMBL/GenBank/DDBJ databases">
        <title>Complete genome sequence of thermophilic cyanobacteria strain Synechococcus sp. PCC6715.</title>
        <authorList>
            <person name="Tang J."/>
            <person name="Daroch M."/>
            <person name="Liang Y."/>
            <person name="Jiang D."/>
            <person name="Shah M."/>
        </authorList>
    </citation>
    <scope>NUCLEOTIDE SEQUENCE [LARGE SCALE GENOMIC DNA]</scope>
    <source>
        <strain evidence="1 2">PCC 6715</strain>
    </source>
</reference>
<proteinExistence type="predicted"/>
<organism evidence="1 2">
    <name type="scientific">Parathermosynechococcus lividus PCC 6715</name>
    <dbReference type="NCBI Taxonomy" id="1917166"/>
    <lineage>
        <taxon>Bacteria</taxon>
        <taxon>Bacillati</taxon>
        <taxon>Cyanobacteriota</taxon>
        <taxon>Cyanophyceae</taxon>
        <taxon>Acaryochloridales</taxon>
        <taxon>Thermosynechococcaceae</taxon>
        <taxon>Parathermosynechococcus</taxon>
    </lineage>
</organism>